<protein>
    <submittedName>
        <fullName evidence="2">Uncharacterized protein</fullName>
    </submittedName>
</protein>
<dbReference type="Proteomes" id="UP000187209">
    <property type="component" value="Unassembled WGS sequence"/>
</dbReference>
<name>A0A1R2BRN2_9CILI</name>
<keyword evidence="3" id="KW-1185">Reference proteome</keyword>
<feature type="transmembrane region" description="Helical" evidence="1">
    <location>
        <begin position="606"/>
        <end position="627"/>
    </location>
</feature>
<keyword evidence="1" id="KW-0472">Membrane</keyword>
<evidence type="ECO:0000313" key="2">
    <source>
        <dbReference type="EMBL" id="OMJ79351.1"/>
    </source>
</evidence>
<evidence type="ECO:0000313" key="3">
    <source>
        <dbReference type="Proteomes" id="UP000187209"/>
    </source>
</evidence>
<dbReference type="AlphaFoldDB" id="A0A1R2BRN2"/>
<gene>
    <name evidence="2" type="ORF">SteCoe_20644</name>
</gene>
<reference evidence="2 3" key="1">
    <citation type="submission" date="2016-11" db="EMBL/GenBank/DDBJ databases">
        <title>The macronuclear genome of Stentor coeruleus: a giant cell with tiny introns.</title>
        <authorList>
            <person name="Slabodnick M."/>
            <person name="Ruby J.G."/>
            <person name="Reiff S.B."/>
            <person name="Swart E.C."/>
            <person name="Gosai S."/>
            <person name="Prabakaran S."/>
            <person name="Witkowska E."/>
            <person name="Larue G.E."/>
            <person name="Fisher S."/>
            <person name="Freeman R.M."/>
            <person name="Gunawardena J."/>
            <person name="Chu W."/>
            <person name="Stover N.A."/>
            <person name="Gregory B.D."/>
            <person name="Nowacki M."/>
            <person name="Derisi J."/>
            <person name="Roy S.W."/>
            <person name="Marshall W.F."/>
            <person name="Sood P."/>
        </authorList>
    </citation>
    <scope>NUCLEOTIDE SEQUENCE [LARGE SCALE GENOMIC DNA]</scope>
    <source>
        <strain evidence="2">WM001</strain>
    </source>
</reference>
<dbReference type="EMBL" id="MPUH01000475">
    <property type="protein sequence ID" value="OMJ79351.1"/>
    <property type="molecule type" value="Genomic_DNA"/>
</dbReference>
<comment type="caution">
    <text evidence="2">The sequence shown here is derived from an EMBL/GenBank/DDBJ whole genome shotgun (WGS) entry which is preliminary data.</text>
</comment>
<organism evidence="2 3">
    <name type="scientific">Stentor coeruleus</name>
    <dbReference type="NCBI Taxonomy" id="5963"/>
    <lineage>
        <taxon>Eukaryota</taxon>
        <taxon>Sar</taxon>
        <taxon>Alveolata</taxon>
        <taxon>Ciliophora</taxon>
        <taxon>Postciliodesmatophora</taxon>
        <taxon>Heterotrichea</taxon>
        <taxon>Heterotrichida</taxon>
        <taxon>Stentoridae</taxon>
        <taxon>Stentor</taxon>
    </lineage>
</organism>
<sequence>MSEIEEVYKESKLYIEQNRESRFVSMIGSSRSESIQFLNSMLQNENLFLSGQSNNYSEDINWQIFSFREMGFEDFEVILMKSFDEISSNSQMSVFLLSCAFCLSNTVIIQVMQNEIQDNFFIENFSFFFLQSALMSLKHIKKLPKIILVIFASNNNGKKITAKKYASIVDNFYEKVNSSISSYVKLIDDEIGKNQNSNGFVNLNKIRDPIKNIRFPVSYFCVYNKENDEYIDFNRKNSSWEENCKISKGLWDKLKKRSYNEEQKMIKKMNFNHIEMFDMMNELTFKIQQLLHDRKKNISRSNIIENIYKEIIHSSLVKYRKNNEIVKIINFFKELAKSSKEFECFFLKKTKVKINEPIISELKEEHKRIVHSLLEKNMRDNDLFFSVYENFIYLSAVEFSNNFSLKPSLKNSLCYEFLRNAMFLEDDPETIEKGLINIEMNIHLYKCLAFYNLEFKELLKLLLTNMVDINKCISVIYKEIIEFTINYDYKYSDVLEQQIHHYSQKNYNIHILNLMSKLANYANLNEDYDCDIEVLLKFFRALHTSVLYEKDRKLVLCSNRHMKIHIDHKKERLKSKTLYRALTPTASGLTFGLINTLAPVNAIPGLSLSLLFIGAITTSALIVYPLLKKNDRKTIKYEYIAEPNYYIEDVIVIIQLENAVKVEEHGEKSDDNRKYNYTYTFLLKKNQCRSARLNLKFIVVCVLNNASASQIKTEKQIEFQKDYNINLNSPSKK</sequence>
<proteinExistence type="predicted"/>
<keyword evidence="1" id="KW-0812">Transmembrane</keyword>
<keyword evidence="1" id="KW-1133">Transmembrane helix</keyword>
<evidence type="ECO:0000256" key="1">
    <source>
        <dbReference type="SAM" id="Phobius"/>
    </source>
</evidence>
<accession>A0A1R2BRN2</accession>